<name>A0A0A9FVV2_ARUDO</name>
<organism evidence="2">
    <name type="scientific">Arundo donax</name>
    <name type="common">Giant reed</name>
    <name type="synonym">Donax arundinaceus</name>
    <dbReference type="NCBI Taxonomy" id="35708"/>
    <lineage>
        <taxon>Eukaryota</taxon>
        <taxon>Viridiplantae</taxon>
        <taxon>Streptophyta</taxon>
        <taxon>Embryophyta</taxon>
        <taxon>Tracheophyta</taxon>
        <taxon>Spermatophyta</taxon>
        <taxon>Magnoliopsida</taxon>
        <taxon>Liliopsida</taxon>
        <taxon>Poales</taxon>
        <taxon>Poaceae</taxon>
        <taxon>PACMAD clade</taxon>
        <taxon>Arundinoideae</taxon>
        <taxon>Arundineae</taxon>
        <taxon>Arundo</taxon>
    </lineage>
</organism>
<evidence type="ECO:0000313" key="2">
    <source>
        <dbReference type="EMBL" id="JAE14436.1"/>
    </source>
</evidence>
<keyword evidence="1" id="KW-1133">Transmembrane helix</keyword>
<proteinExistence type="predicted"/>
<feature type="transmembrane region" description="Helical" evidence="1">
    <location>
        <begin position="22"/>
        <end position="40"/>
    </location>
</feature>
<keyword evidence="1" id="KW-0472">Membrane</keyword>
<protein>
    <submittedName>
        <fullName evidence="2">Uncharacterized protein</fullName>
    </submittedName>
</protein>
<sequence length="42" mass="5059">MSCIVGAWHVKQITWFMPCKEITWFIYSLYIVYVGNVILFEE</sequence>
<dbReference type="AlphaFoldDB" id="A0A0A9FVV2"/>
<evidence type="ECO:0000256" key="1">
    <source>
        <dbReference type="SAM" id="Phobius"/>
    </source>
</evidence>
<reference evidence="2" key="2">
    <citation type="journal article" date="2015" name="Data Brief">
        <title>Shoot transcriptome of the giant reed, Arundo donax.</title>
        <authorList>
            <person name="Barrero R.A."/>
            <person name="Guerrero F.D."/>
            <person name="Moolhuijzen P."/>
            <person name="Goolsby J.A."/>
            <person name="Tidwell J."/>
            <person name="Bellgard S.E."/>
            <person name="Bellgard M.I."/>
        </authorList>
    </citation>
    <scope>NUCLEOTIDE SEQUENCE</scope>
    <source>
        <tissue evidence="2">Shoot tissue taken approximately 20 cm above the soil surface</tissue>
    </source>
</reference>
<reference evidence="2" key="1">
    <citation type="submission" date="2014-09" db="EMBL/GenBank/DDBJ databases">
        <authorList>
            <person name="Magalhaes I.L.F."/>
            <person name="Oliveira U."/>
            <person name="Santos F.R."/>
            <person name="Vidigal T.H.D.A."/>
            <person name="Brescovit A.D."/>
            <person name="Santos A.J."/>
        </authorList>
    </citation>
    <scope>NUCLEOTIDE SEQUENCE</scope>
    <source>
        <tissue evidence="2">Shoot tissue taken approximately 20 cm above the soil surface</tissue>
    </source>
</reference>
<accession>A0A0A9FVV2</accession>
<dbReference type="EMBL" id="GBRH01183460">
    <property type="protein sequence ID" value="JAE14436.1"/>
    <property type="molecule type" value="Transcribed_RNA"/>
</dbReference>
<keyword evidence="1" id="KW-0812">Transmembrane</keyword>